<dbReference type="EMBL" id="LWCA01000570">
    <property type="protein sequence ID" value="OAF67810.1"/>
    <property type="molecule type" value="Genomic_DNA"/>
</dbReference>
<keyword evidence="7" id="KW-0238">DNA-binding</keyword>
<feature type="transmembrane region" description="Helical" evidence="11">
    <location>
        <begin position="514"/>
        <end position="542"/>
    </location>
</feature>
<keyword evidence="3 11" id="KW-0812">Transmembrane</keyword>
<keyword evidence="4" id="KW-0256">Endoplasmic reticulum</keyword>
<accession>A0A177B113</accession>
<comment type="subcellular location">
    <subcellularLocation>
        <location evidence="2">Endoplasmic reticulum membrane</location>
        <topology evidence="2">Multi-pass membrane protein</topology>
    </subcellularLocation>
    <subcellularLocation>
        <location evidence="1">Nucleus</location>
    </subcellularLocation>
</comment>
<keyword evidence="10" id="KW-0539">Nucleus</keyword>
<comment type="caution">
    <text evidence="13">The sequence shown here is derived from an EMBL/GenBank/DDBJ whole genome shotgun (WGS) entry which is preliminary data.</text>
</comment>
<sequence length="1067" mass="125843">MKRCVEFSAKIDIEDDNVRVYRTEMNSASIDKSNRIDDLINTFLNDTKSYKNKNSKVMKSMSDNFFDNVKFQPNPQKSSFAPNPYFKPNISNDTNNYTMHYKTYENEINLAPNYANSEVGSFINSSQTYDVSMYSKEYIPKNAQSKLDENFYRNYKKEKILYNDSNSMPRNWNEQMIYPNKCNNIYDDTLISMYGCDYDNFASVPNGIALENVPMNDVYRDSQPTNSKNFYMQQNSNFLKNTDNNVSPIFSVNNSRDDSFNVYNRNVNTDESTHKANRMNNSTDQSTGKMSVLSPIYHEYKYKKGKRTSNHNVIEKRYRMSINDKIMELKQILTSESELRVSKAMILKLAIARIKHLQSINRELNLENKKLKQAIYCNGYVTPALNTDDFQTNMAGNGHSENAPFGLNLKESTEHVTCNYPDSSPIMRSKAKQKINITHPRTNVYAFILLCALFSFNPCSVISSTFSWYPIFGKMETKSIQTRTNVPSRVLFSVNNNPSIDESIMVVNSSAFSVFYIVFFWGFGWMINFVIMMILFKFFFFLPRQKLLSEKDSSTTEKLKKSGPAWEKEEWDQLHKDFDLLSKKLEFGHLESISNIKKKFNQKNEQEYESCNTNTADENSKIRNKTLQSIMAHFEQYDTIKFVENIGFLKISFALFIQIIFYIFNFFLNPYIMMNRVFTTPDYLKIAYLYDRMLQICFHEICTTEPKKRRKHLNILSLYFAFSSLNAVKNVKTKNYLDQKIAIYFNASIICRLVCPDWIKKIMHRYFCRRAMRLYYKLNKPHDTFHWLKHPLGNKFFFSDEGKHALSNSFKWHDFNLSRQQFTFDPLIKFKQHFVCWLFNNALINSPKNLEYPTTTNFPRPEDTMTPLMYLGNIKNVCSRRDDYEIVEFWWCSYIELSARWPFCNNEKMKRMTYSYKYIQKSTGNENFLPLMNVSILLYFSGQIVINFDNANLNHLQDCIHSIREQFYIIVTKFFNFSDTCNIILFKFFDWLIICKFKALSYYQDHNEVYAISVAKNIEKDIAVMSTICLRLHHSIKSDLETKIKLHKTMLLILKRVNLVILLDQVK</sequence>
<evidence type="ECO:0000256" key="10">
    <source>
        <dbReference type="ARBA" id="ARBA00023242"/>
    </source>
</evidence>
<dbReference type="GO" id="GO:0005634">
    <property type="term" value="C:nucleus"/>
    <property type="evidence" value="ECO:0007669"/>
    <property type="project" value="UniProtKB-SubCell"/>
</dbReference>
<evidence type="ECO:0000256" key="7">
    <source>
        <dbReference type="ARBA" id="ARBA00023125"/>
    </source>
</evidence>
<evidence type="ECO:0000256" key="9">
    <source>
        <dbReference type="ARBA" id="ARBA00023163"/>
    </source>
</evidence>
<evidence type="ECO:0000256" key="8">
    <source>
        <dbReference type="ARBA" id="ARBA00023136"/>
    </source>
</evidence>
<dbReference type="OrthoDB" id="2133190at2759"/>
<dbReference type="PANTHER" id="PTHR46062:SF1">
    <property type="entry name" value="LP12374P"/>
    <property type="match status" value="1"/>
</dbReference>
<dbReference type="GO" id="GO:0000981">
    <property type="term" value="F:DNA-binding transcription factor activity, RNA polymerase II-specific"/>
    <property type="evidence" value="ECO:0007669"/>
    <property type="project" value="TreeGrafter"/>
</dbReference>
<feature type="domain" description="BHLH" evidence="12">
    <location>
        <begin position="306"/>
        <end position="357"/>
    </location>
</feature>
<evidence type="ECO:0000256" key="4">
    <source>
        <dbReference type="ARBA" id="ARBA00022824"/>
    </source>
</evidence>
<dbReference type="SMART" id="SM00353">
    <property type="entry name" value="HLH"/>
    <property type="match status" value="1"/>
</dbReference>
<feature type="transmembrane region" description="Helical" evidence="11">
    <location>
        <begin position="647"/>
        <end position="668"/>
    </location>
</feature>
<evidence type="ECO:0000259" key="12">
    <source>
        <dbReference type="PROSITE" id="PS50888"/>
    </source>
</evidence>
<proteinExistence type="predicted"/>
<evidence type="ECO:0000256" key="3">
    <source>
        <dbReference type="ARBA" id="ARBA00022692"/>
    </source>
</evidence>
<dbReference type="Gene3D" id="4.10.280.10">
    <property type="entry name" value="Helix-loop-helix DNA-binding domain"/>
    <property type="match status" value="1"/>
</dbReference>
<feature type="transmembrane region" description="Helical" evidence="11">
    <location>
        <begin position="444"/>
        <end position="469"/>
    </location>
</feature>
<evidence type="ECO:0000256" key="5">
    <source>
        <dbReference type="ARBA" id="ARBA00022989"/>
    </source>
</evidence>
<dbReference type="Pfam" id="PF00010">
    <property type="entry name" value="HLH"/>
    <property type="match status" value="1"/>
</dbReference>
<gene>
    <name evidence="13" type="ORF">A3Q56_04466</name>
</gene>
<evidence type="ECO:0000256" key="2">
    <source>
        <dbReference type="ARBA" id="ARBA00004477"/>
    </source>
</evidence>
<keyword evidence="6" id="KW-0805">Transcription regulation</keyword>
<dbReference type="GO" id="GO:0046983">
    <property type="term" value="F:protein dimerization activity"/>
    <property type="evidence" value="ECO:0007669"/>
    <property type="project" value="InterPro"/>
</dbReference>
<evidence type="ECO:0000313" key="14">
    <source>
        <dbReference type="Proteomes" id="UP000078046"/>
    </source>
</evidence>
<dbReference type="GO" id="GO:0005789">
    <property type="term" value="C:endoplasmic reticulum membrane"/>
    <property type="evidence" value="ECO:0007669"/>
    <property type="project" value="UniProtKB-SubCell"/>
</dbReference>
<dbReference type="Proteomes" id="UP000078046">
    <property type="component" value="Unassembled WGS sequence"/>
</dbReference>
<dbReference type="InterPro" id="IPR011598">
    <property type="entry name" value="bHLH_dom"/>
</dbReference>
<evidence type="ECO:0000256" key="6">
    <source>
        <dbReference type="ARBA" id="ARBA00023015"/>
    </source>
</evidence>
<dbReference type="SUPFAM" id="SSF47459">
    <property type="entry name" value="HLH, helix-loop-helix DNA-binding domain"/>
    <property type="match status" value="1"/>
</dbReference>
<dbReference type="PANTHER" id="PTHR46062">
    <property type="entry name" value="STEROL REGULATORY ELEMENT-BINDING PROTEIN"/>
    <property type="match status" value="1"/>
</dbReference>
<evidence type="ECO:0000256" key="1">
    <source>
        <dbReference type="ARBA" id="ARBA00004123"/>
    </source>
</evidence>
<name>A0A177B113_9BILA</name>
<dbReference type="AlphaFoldDB" id="A0A177B113"/>
<protein>
    <recommendedName>
        <fullName evidence="12">BHLH domain-containing protein</fullName>
    </recommendedName>
</protein>
<dbReference type="InterPro" id="IPR036638">
    <property type="entry name" value="HLH_DNA-bd_sf"/>
</dbReference>
<keyword evidence="14" id="KW-1185">Reference proteome</keyword>
<evidence type="ECO:0000313" key="13">
    <source>
        <dbReference type="EMBL" id="OAF67810.1"/>
    </source>
</evidence>
<dbReference type="PROSITE" id="PS50888">
    <property type="entry name" value="BHLH"/>
    <property type="match status" value="1"/>
</dbReference>
<keyword evidence="9" id="KW-0804">Transcription</keyword>
<keyword evidence="8 11" id="KW-0472">Membrane</keyword>
<dbReference type="GO" id="GO:0000978">
    <property type="term" value="F:RNA polymerase II cis-regulatory region sequence-specific DNA binding"/>
    <property type="evidence" value="ECO:0007669"/>
    <property type="project" value="TreeGrafter"/>
</dbReference>
<keyword evidence="5 11" id="KW-1133">Transmembrane helix</keyword>
<organism evidence="13 14">
    <name type="scientific">Intoshia linei</name>
    <dbReference type="NCBI Taxonomy" id="1819745"/>
    <lineage>
        <taxon>Eukaryota</taxon>
        <taxon>Metazoa</taxon>
        <taxon>Spiralia</taxon>
        <taxon>Lophotrochozoa</taxon>
        <taxon>Mesozoa</taxon>
        <taxon>Orthonectida</taxon>
        <taxon>Rhopaluridae</taxon>
        <taxon>Intoshia</taxon>
    </lineage>
</organism>
<reference evidence="13 14" key="1">
    <citation type="submission" date="2016-04" db="EMBL/GenBank/DDBJ databases">
        <title>The genome of Intoshia linei affirms orthonectids as highly simplified spiralians.</title>
        <authorList>
            <person name="Mikhailov K.V."/>
            <person name="Slusarev G.S."/>
            <person name="Nikitin M.A."/>
            <person name="Logacheva M.D."/>
            <person name="Penin A."/>
            <person name="Aleoshin V."/>
            <person name="Panchin Y.V."/>
        </authorList>
    </citation>
    <scope>NUCLEOTIDE SEQUENCE [LARGE SCALE GENOMIC DNA]</scope>
    <source>
        <strain evidence="13">Intl2013</strain>
        <tissue evidence="13">Whole animal</tissue>
    </source>
</reference>
<evidence type="ECO:0000256" key="11">
    <source>
        <dbReference type="SAM" id="Phobius"/>
    </source>
</evidence>